<proteinExistence type="predicted"/>
<feature type="compositionally biased region" description="Low complexity" evidence="1">
    <location>
        <begin position="607"/>
        <end position="622"/>
    </location>
</feature>
<feature type="region of interest" description="Disordered" evidence="1">
    <location>
        <begin position="607"/>
        <end position="667"/>
    </location>
</feature>
<dbReference type="AlphaFoldDB" id="A0A484B9L1"/>
<evidence type="ECO:0000313" key="2">
    <source>
        <dbReference type="EMBL" id="TDG45473.1"/>
    </source>
</evidence>
<feature type="region of interest" description="Disordered" evidence="1">
    <location>
        <begin position="34"/>
        <end position="96"/>
    </location>
</feature>
<organism evidence="2 3">
    <name type="scientific">Drosophila navojoa</name>
    <name type="common">Fruit fly</name>
    <dbReference type="NCBI Taxonomy" id="7232"/>
    <lineage>
        <taxon>Eukaryota</taxon>
        <taxon>Metazoa</taxon>
        <taxon>Ecdysozoa</taxon>
        <taxon>Arthropoda</taxon>
        <taxon>Hexapoda</taxon>
        <taxon>Insecta</taxon>
        <taxon>Pterygota</taxon>
        <taxon>Neoptera</taxon>
        <taxon>Endopterygota</taxon>
        <taxon>Diptera</taxon>
        <taxon>Brachycera</taxon>
        <taxon>Muscomorpha</taxon>
        <taxon>Ephydroidea</taxon>
        <taxon>Drosophilidae</taxon>
        <taxon>Drosophila</taxon>
    </lineage>
</organism>
<evidence type="ECO:0000313" key="3">
    <source>
        <dbReference type="Proteomes" id="UP000295192"/>
    </source>
</evidence>
<feature type="compositionally biased region" description="Basic residues" evidence="1">
    <location>
        <begin position="646"/>
        <end position="656"/>
    </location>
</feature>
<sequence length="764" mass="84329">MQSDSERVLRDGHDTSGQVQLLPLLALGEHSPSNATALTQLGNNNTSTSSANSTELVPIAEKLIRYRRHPPHSKRNKHRRRTKGPKTKYGPPSYPAEPPISYYKHTPSFPTHHELPGFSLDDFQQLKFDGTDFQIPASSYEAQSMDLDLYSHGEPDLYGAHKFPSLEYSVADSHESAPPSLSSYDHKPHQKYGVPPQHQSFDSPNSFVSHHYEPPPAPAHPPSTKYGAPAVSSYRHSASLPAPDSYSIYEHKIPNSGYHHSFAEPPPKPPAHNTNFEISYSPPAYEISTSYQANEHSYAKPSPGHGYEAPPSSHDSYQPPAPAPGHSYEAPPSSHDSYQPPAASPGHSYQPPSSAHDSYQPPSPSPDHSYHPPASSHDSYQPPSQGYHPPTSSHDSYLPPTSSHDSYLPPAPSPPNHSYQPGSSPAHDYQPPQDTHYAEPPPPSLDHAPSYSQPDTEQPVQHYPQENYAPPSEELPLTPNHKFPSFDFPKSSYEVPIYDPIPFEASNKDEQESYPPILPDNTPNELPSEDTHTAGSSRTPTKSRKRKRRPALASVSKKHTLDVPELQEAYDADAQIHARDTDLDTAAHGSRHVEQKRKYVSYVTPSISPTTTTSTTSAPWSPMRLRPTSSDGFIPTVVTSTPPTRSRGRGTSRFRSRNPSTEATSTVVTIEKSRSQSYYDGTIAPPTYQQFTVGRGARPTRPTQLRGGGTTPASPGGTERNATPRRTTKGIFDTTLFKTPQSDREMERKLLALRQNLPKNHKLY</sequence>
<reference evidence="2 3" key="1">
    <citation type="journal article" date="2019" name="J. Hered.">
        <title>An Improved Genome Assembly for Drosophila navojoa, the Basal Species in the mojavensis Cluster.</title>
        <authorList>
            <person name="Vanderlinde T."/>
            <person name="Dupim E.G."/>
            <person name="Nazario-Yepiz N.O."/>
            <person name="Carvalho A.B."/>
        </authorList>
    </citation>
    <scope>NUCLEOTIDE SEQUENCE [LARGE SCALE GENOMIC DNA]</scope>
    <source>
        <strain evidence="2">Navoj_Jal97</strain>
        <tissue evidence="2">Whole organism</tissue>
    </source>
</reference>
<feature type="compositionally biased region" description="Low complexity" evidence="1">
    <location>
        <begin position="635"/>
        <end position="645"/>
    </location>
</feature>
<protein>
    <submittedName>
        <fullName evidence="2">Uncharacterized protein</fullName>
    </submittedName>
</protein>
<feature type="compositionally biased region" description="Polar residues" evidence="1">
    <location>
        <begin position="197"/>
        <end position="208"/>
    </location>
</feature>
<dbReference type="STRING" id="7232.A0A484B9L1"/>
<accession>A0A484B9L1</accession>
<dbReference type="PANTHER" id="PTHR22949">
    <property type="entry name" value="WHITE COLLAR 2 PROTEIN WC2"/>
    <property type="match status" value="1"/>
</dbReference>
<feature type="compositionally biased region" description="Low complexity" evidence="1">
    <location>
        <begin position="43"/>
        <end position="54"/>
    </location>
</feature>
<name>A0A484B9L1_DRONA</name>
<feature type="compositionally biased region" description="Polar residues" evidence="1">
    <location>
        <begin position="658"/>
        <end position="667"/>
    </location>
</feature>
<keyword evidence="3" id="KW-1185">Reference proteome</keyword>
<evidence type="ECO:0000256" key="1">
    <source>
        <dbReference type="SAM" id="MobiDB-lite"/>
    </source>
</evidence>
<feature type="region of interest" description="Disordered" evidence="1">
    <location>
        <begin position="257"/>
        <end position="278"/>
    </location>
</feature>
<dbReference type="OMA" id="GAHKFPS"/>
<feature type="region of interest" description="Disordered" evidence="1">
    <location>
        <begin position="170"/>
        <end position="230"/>
    </location>
</feature>
<dbReference type="OrthoDB" id="8122776at2759"/>
<feature type="compositionally biased region" description="Polar residues" evidence="1">
    <location>
        <begin position="390"/>
        <end position="405"/>
    </location>
</feature>
<dbReference type="PANTHER" id="PTHR22949:SF0">
    <property type="entry name" value="RE27538P"/>
    <property type="match status" value="1"/>
</dbReference>
<comment type="caution">
    <text evidence="2">The sequence shown here is derived from an EMBL/GenBank/DDBJ whole genome shotgun (WGS) entry which is preliminary data.</text>
</comment>
<feature type="compositionally biased region" description="Basic residues" evidence="1">
    <location>
        <begin position="541"/>
        <end position="550"/>
    </location>
</feature>
<gene>
    <name evidence="2" type="ORF">AWZ03_008096</name>
</gene>
<feature type="compositionally biased region" description="Basic residues" evidence="1">
    <location>
        <begin position="65"/>
        <end position="86"/>
    </location>
</feature>
<feature type="compositionally biased region" description="Low complexity" evidence="1">
    <location>
        <begin position="371"/>
        <end position="380"/>
    </location>
</feature>
<dbReference type="EMBL" id="LSRL02000077">
    <property type="protein sequence ID" value="TDG45473.1"/>
    <property type="molecule type" value="Genomic_DNA"/>
</dbReference>
<feature type="compositionally biased region" description="Polar residues" evidence="1">
    <location>
        <begin position="450"/>
        <end position="459"/>
    </location>
</feature>
<feature type="region of interest" description="Disordered" evidence="1">
    <location>
        <begin position="692"/>
        <end position="733"/>
    </location>
</feature>
<dbReference type="Proteomes" id="UP000295192">
    <property type="component" value="Unassembled WGS sequence"/>
</dbReference>
<feature type="region of interest" description="Disordered" evidence="1">
    <location>
        <begin position="296"/>
        <end position="566"/>
    </location>
</feature>